<organism evidence="4 5">
    <name type="scientific">Deinococcus navajonensis</name>
    <dbReference type="NCBI Taxonomy" id="309884"/>
    <lineage>
        <taxon>Bacteria</taxon>
        <taxon>Thermotogati</taxon>
        <taxon>Deinococcota</taxon>
        <taxon>Deinococci</taxon>
        <taxon>Deinococcales</taxon>
        <taxon>Deinococcaceae</taxon>
        <taxon>Deinococcus</taxon>
    </lineage>
</organism>
<accession>A0ABV8XQQ9</accession>
<reference evidence="5" key="1">
    <citation type="journal article" date="2019" name="Int. J. Syst. Evol. Microbiol.">
        <title>The Global Catalogue of Microorganisms (GCM) 10K type strain sequencing project: providing services to taxonomists for standard genome sequencing and annotation.</title>
        <authorList>
            <consortium name="The Broad Institute Genomics Platform"/>
            <consortium name="The Broad Institute Genome Sequencing Center for Infectious Disease"/>
            <person name="Wu L."/>
            <person name="Ma J."/>
        </authorList>
    </citation>
    <scope>NUCLEOTIDE SEQUENCE [LARGE SCALE GENOMIC DNA]</scope>
    <source>
        <strain evidence="5">CCUG 56029</strain>
    </source>
</reference>
<sequence>MSFSKRRQPRLQAAGAGFTLIELLVAAAISLIIFGVLLSMLVGAGSVKTRSALQLSVDESMRASLELMAMDLRESVGPRVVMAGGGLPSGLSTYASGSAAFTITRMDPTTVFQVGAPPSYSSSNPSYSNSAVTRIIQPNSAGKACTDVFAGGEYALVTTGTTSSWLRVSATIPCISNSSLPAINHPQTTVSYTYTPQAVVGRVDAIRYSVQTINGVSVLTRQKAGDAVQVVAPDITGLQVEYSSDGATFTSTPVQPRAMRLTLTGQRVQGARSSTLTLSTTVFMRDIAVPAPVTTAPAAGS</sequence>
<keyword evidence="5" id="KW-1185">Reference proteome</keyword>
<gene>
    <name evidence="4" type="ORF">ACFOZ9_10600</name>
</gene>
<dbReference type="EMBL" id="JBHSEH010000009">
    <property type="protein sequence ID" value="MFC4426665.1"/>
    <property type="molecule type" value="Genomic_DNA"/>
</dbReference>
<name>A0ABV8XQQ9_9DEIO</name>
<keyword evidence="2" id="KW-0998">Cell outer membrane</keyword>
<evidence type="ECO:0000313" key="4">
    <source>
        <dbReference type="EMBL" id="MFC4426665.1"/>
    </source>
</evidence>
<proteinExistence type="predicted"/>
<evidence type="ECO:0000256" key="3">
    <source>
        <dbReference type="SAM" id="Phobius"/>
    </source>
</evidence>
<dbReference type="NCBIfam" id="TIGR02532">
    <property type="entry name" value="IV_pilin_GFxxxE"/>
    <property type="match status" value="1"/>
</dbReference>
<dbReference type="PROSITE" id="PS00409">
    <property type="entry name" value="PROKAR_NTER_METHYL"/>
    <property type="match status" value="1"/>
</dbReference>
<dbReference type="RefSeq" id="WP_380039367.1">
    <property type="nucleotide sequence ID" value="NZ_JBHSEH010000009.1"/>
</dbReference>
<evidence type="ECO:0000256" key="2">
    <source>
        <dbReference type="ARBA" id="ARBA00023237"/>
    </source>
</evidence>
<evidence type="ECO:0000313" key="5">
    <source>
        <dbReference type="Proteomes" id="UP001595998"/>
    </source>
</evidence>
<evidence type="ECO:0000256" key="1">
    <source>
        <dbReference type="ARBA" id="ARBA00004442"/>
    </source>
</evidence>
<keyword evidence="3" id="KW-0472">Membrane</keyword>
<keyword evidence="3" id="KW-1133">Transmembrane helix</keyword>
<comment type="caution">
    <text evidence="4">The sequence shown here is derived from an EMBL/GenBank/DDBJ whole genome shotgun (WGS) entry which is preliminary data.</text>
</comment>
<comment type="subcellular location">
    <subcellularLocation>
        <location evidence="1">Cell outer membrane</location>
    </subcellularLocation>
</comment>
<protein>
    <submittedName>
        <fullName evidence="4">Type II secretion system protein J</fullName>
    </submittedName>
</protein>
<keyword evidence="3" id="KW-0812">Transmembrane</keyword>
<dbReference type="InterPro" id="IPR012902">
    <property type="entry name" value="N_methyl_site"/>
</dbReference>
<feature type="transmembrane region" description="Helical" evidence="3">
    <location>
        <begin position="20"/>
        <end position="42"/>
    </location>
</feature>
<dbReference type="Proteomes" id="UP001595998">
    <property type="component" value="Unassembled WGS sequence"/>
</dbReference>